<comment type="caution">
    <text evidence="5">The sequence shown here is derived from an EMBL/GenBank/DDBJ whole genome shotgun (WGS) entry which is preliminary data.</text>
</comment>
<feature type="region of interest" description="Disordered" evidence="3">
    <location>
        <begin position="1"/>
        <end position="32"/>
    </location>
</feature>
<name>A0A4S8P5I7_9HYPH</name>
<evidence type="ECO:0000313" key="5">
    <source>
        <dbReference type="EMBL" id="THV22989.1"/>
    </source>
</evidence>
<keyword evidence="2" id="KW-0012">Acyltransferase</keyword>
<dbReference type="InterPro" id="IPR000182">
    <property type="entry name" value="GNAT_dom"/>
</dbReference>
<dbReference type="InterPro" id="IPR050832">
    <property type="entry name" value="Bact_Acetyltransf"/>
</dbReference>
<dbReference type="PANTHER" id="PTHR43877:SF2">
    <property type="entry name" value="AMINOALKYLPHOSPHONATE N-ACETYLTRANSFERASE-RELATED"/>
    <property type="match status" value="1"/>
</dbReference>
<dbReference type="Proteomes" id="UP000308828">
    <property type="component" value="Unassembled WGS sequence"/>
</dbReference>
<evidence type="ECO:0000256" key="1">
    <source>
        <dbReference type="ARBA" id="ARBA00022679"/>
    </source>
</evidence>
<dbReference type="EMBL" id="STGV01000003">
    <property type="protein sequence ID" value="THV22989.1"/>
    <property type="molecule type" value="Genomic_DNA"/>
</dbReference>
<dbReference type="SUPFAM" id="SSF55729">
    <property type="entry name" value="Acyl-CoA N-acyltransferases (Nat)"/>
    <property type="match status" value="1"/>
</dbReference>
<evidence type="ECO:0000256" key="2">
    <source>
        <dbReference type="ARBA" id="ARBA00023315"/>
    </source>
</evidence>
<dbReference type="AlphaFoldDB" id="A0A4S8P5I7"/>
<dbReference type="OrthoDB" id="9803233at2"/>
<dbReference type="CDD" id="cd04301">
    <property type="entry name" value="NAT_SF"/>
    <property type="match status" value="1"/>
</dbReference>
<dbReference type="PROSITE" id="PS51186">
    <property type="entry name" value="GNAT"/>
    <property type="match status" value="1"/>
</dbReference>
<evidence type="ECO:0000313" key="6">
    <source>
        <dbReference type="Proteomes" id="UP000308828"/>
    </source>
</evidence>
<protein>
    <submittedName>
        <fullName evidence="5">GNAT family N-acetyltransferase</fullName>
    </submittedName>
</protein>
<feature type="domain" description="N-acetyltransferase" evidence="4">
    <location>
        <begin position="49"/>
        <end position="187"/>
    </location>
</feature>
<sequence length="188" mass="20271">MAIADERRTAQGCGPVKGNADPHPRTFADTDGSRQGALSISCESPRQAGVVRLLELSDAYAASLYPSESNHMVQLDELEEPDVCFLVARSGDVILGCVALVGHDDGSGEIKRMFVDEAARGLKLGKQLLQSLEAEALRRGILIVRLETGIRQPEAIGLYSKAGYVAIPPFGSYRSDPLSLFMEKRLLG</sequence>
<keyword evidence="1 5" id="KW-0808">Transferase</keyword>
<reference evidence="5 6" key="1">
    <citation type="submission" date="2019-04" db="EMBL/GenBank/DDBJ databases">
        <title>Genome sequence of strain shin9-1.</title>
        <authorList>
            <person name="Gao J."/>
            <person name="Sun J."/>
        </authorList>
    </citation>
    <scope>NUCLEOTIDE SEQUENCE [LARGE SCALE GENOMIC DNA]</scope>
    <source>
        <strain evidence="6">shin9-1</strain>
    </source>
</reference>
<keyword evidence="6" id="KW-1185">Reference proteome</keyword>
<proteinExistence type="predicted"/>
<dbReference type="Gene3D" id="3.40.630.30">
    <property type="match status" value="1"/>
</dbReference>
<dbReference type="Pfam" id="PF00583">
    <property type="entry name" value="Acetyltransf_1"/>
    <property type="match status" value="1"/>
</dbReference>
<feature type="compositionally biased region" description="Basic and acidic residues" evidence="3">
    <location>
        <begin position="20"/>
        <end position="32"/>
    </location>
</feature>
<evidence type="ECO:0000256" key="3">
    <source>
        <dbReference type="SAM" id="MobiDB-lite"/>
    </source>
</evidence>
<dbReference type="InterPro" id="IPR016181">
    <property type="entry name" value="Acyl_CoA_acyltransferase"/>
</dbReference>
<dbReference type="GO" id="GO:0016747">
    <property type="term" value="F:acyltransferase activity, transferring groups other than amino-acyl groups"/>
    <property type="evidence" value="ECO:0007669"/>
    <property type="project" value="InterPro"/>
</dbReference>
<gene>
    <name evidence="5" type="ORF">FAA97_10165</name>
</gene>
<dbReference type="PANTHER" id="PTHR43877">
    <property type="entry name" value="AMINOALKYLPHOSPHONATE N-ACETYLTRANSFERASE-RELATED-RELATED"/>
    <property type="match status" value="1"/>
</dbReference>
<organism evidence="5 6">
    <name type="scientific">Peteryoungia ipomoeae</name>
    <dbReference type="NCBI Taxonomy" id="1210932"/>
    <lineage>
        <taxon>Bacteria</taxon>
        <taxon>Pseudomonadati</taxon>
        <taxon>Pseudomonadota</taxon>
        <taxon>Alphaproteobacteria</taxon>
        <taxon>Hyphomicrobiales</taxon>
        <taxon>Rhizobiaceae</taxon>
        <taxon>Peteryoungia</taxon>
    </lineage>
</organism>
<evidence type="ECO:0000259" key="4">
    <source>
        <dbReference type="PROSITE" id="PS51186"/>
    </source>
</evidence>
<accession>A0A4S8P5I7</accession>